<feature type="transmembrane region" description="Helical" evidence="1">
    <location>
        <begin position="33"/>
        <end position="55"/>
    </location>
</feature>
<reference evidence="2" key="1">
    <citation type="journal article" date="2014" name="Int. J. Syst. Evol. Microbiol.">
        <title>Complete genome sequence of Corynebacterium casei LMG S-19264T (=DSM 44701T), isolated from a smear-ripened cheese.</title>
        <authorList>
            <consortium name="US DOE Joint Genome Institute (JGI-PGF)"/>
            <person name="Walter F."/>
            <person name="Albersmeier A."/>
            <person name="Kalinowski J."/>
            <person name="Ruckert C."/>
        </authorList>
    </citation>
    <scope>NUCLEOTIDE SEQUENCE</scope>
    <source>
        <strain evidence="2">CGMCC 4.3508</strain>
    </source>
</reference>
<comment type="caution">
    <text evidence="2">The sequence shown here is derived from an EMBL/GenBank/DDBJ whole genome shotgun (WGS) entry which is preliminary data.</text>
</comment>
<proteinExistence type="predicted"/>
<feature type="transmembrane region" description="Helical" evidence="1">
    <location>
        <begin position="117"/>
        <end position="136"/>
    </location>
</feature>
<feature type="transmembrane region" description="Helical" evidence="1">
    <location>
        <begin position="267"/>
        <end position="285"/>
    </location>
</feature>
<feature type="transmembrane region" description="Helical" evidence="1">
    <location>
        <begin position="182"/>
        <end position="202"/>
    </location>
</feature>
<keyword evidence="1" id="KW-0812">Transmembrane</keyword>
<gene>
    <name evidence="2" type="ORF">GCM10011588_19150</name>
</gene>
<feature type="transmembrane region" description="Helical" evidence="1">
    <location>
        <begin position="240"/>
        <end position="261"/>
    </location>
</feature>
<feature type="transmembrane region" description="Helical" evidence="1">
    <location>
        <begin position="67"/>
        <end position="85"/>
    </location>
</feature>
<sequence>MKGTGRGLALLILATSLWGASSAGIAGVGARGFAAAPVAAGGAVALLAFAVVRGTDPWRDFRRSPGLFLRLGVLEVLNLVCYVAALHIGPLPVVVALHLTAPVLMIITQIVRGRRAVTVAVTAELMAVGVAIWLVAAHQPADTALGPALAGCALAVASAACVAGLITLVVRESAGRPSGSAAGLQLLTASVLGAPLLGFALLTGAGPSTGQTAALVAIGALLLGPGFACYWLALRDLDEVLAGLVGLNEAVVATVTGAMVVGSDITAATLLAGALVLGAVGLELGGPDRFRAPS</sequence>
<organism evidence="2 3">
    <name type="scientific">Nocardia jinanensis</name>
    <dbReference type="NCBI Taxonomy" id="382504"/>
    <lineage>
        <taxon>Bacteria</taxon>
        <taxon>Bacillati</taxon>
        <taxon>Actinomycetota</taxon>
        <taxon>Actinomycetes</taxon>
        <taxon>Mycobacteriales</taxon>
        <taxon>Nocardiaceae</taxon>
        <taxon>Nocardia</taxon>
    </lineage>
</organism>
<keyword evidence="1" id="KW-1133">Transmembrane helix</keyword>
<keyword evidence="1" id="KW-0472">Membrane</keyword>
<evidence type="ECO:0000313" key="2">
    <source>
        <dbReference type="EMBL" id="GGL04804.1"/>
    </source>
</evidence>
<dbReference type="EMBL" id="BMMH01000003">
    <property type="protein sequence ID" value="GGL04804.1"/>
    <property type="molecule type" value="Genomic_DNA"/>
</dbReference>
<keyword evidence="3" id="KW-1185">Reference proteome</keyword>
<feature type="transmembrane region" description="Helical" evidence="1">
    <location>
        <begin position="148"/>
        <end position="170"/>
    </location>
</feature>
<feature type="transmembrane region" description="Helical" evidence="1">
    <location>
        <begin position="214"/>
        <end position="233"/>
    </location>
</feature>
<reference evidence="2" key="2">
    <citation type="submission" date="2020-09" db="EMBL/GenBank/DDBJ databases">
        <authorList>
            <person name="Sun Q."/>
            <person name="Zhou Y."/>
        </authorList>
    </citation>
    <scope>NUCLEOTIDE SEQUENCE</scope>
    <source>
        <strain evidence="2">CGMCC 4.3508</strain>
    </source>
</reference>
<dbReference type="InterPro" id="IPR037185">
    <property type="entry name" value="EmrE-like"/>
</dbReference>
<dbReference type="RefSeq" id="WP_062998410.1">
    <property type="nucleotide sequence ID" value="NZ_BMMH01000003.1"/>
</dbReference>
<evidence type="ECO:0000256" key="1">
    <source>
        <dbReference type="SAM" id="Phobius"/>
    </source>
</evidence>
<feature type="transmembrane region" description="Helical" evidence="1">
    <location>
        <begin position="91"/>
        <end position="110"/>
    </location>
</feature>
<dbReference type="Proteomes" id="UP000638263">
    <property type="component" value="Unassembled WGS sequence"/>
</dbReference>
<protein>
    <submittedName>
        <fullName evidence="2">Uncharacterized protein</fullName>
    </submittedName>
</protein>
<dbReference type="AlphaFoldDB" id="A0A917RF44"/>
<dbReference type="SUPFAM" id="SSF103481">
    <property type="entry name" value="Multidrug resistance efflux transporter EmrE"/>
    <property type="match status" value="1"/>
</dbReference>
<name>A0A917RF44_9NOCA</name>
<evidence type="ECO:0000313" key="3">
    <source>
        <dbReference type="Proteomes" id="UP000638263"/>
    </source>
</evidence>
<accession>A0A917RF44</accession>